<keyword evidence="6" id="KW-0406">Ion transport</keyword>
<dbReference type="EMBL" id="MWQO01000015">
    <property type="protein sequence ID" value="THD11169.1"/>
    <property type="molecule type" value="Genomic_DNA"/>
</dbReference>
<reference evidence="10 11" key="1">
    <citation type="submission" date="2017-02" db="EMBL/GenBank/DDBJ databases">
        <title>Whole genome sequencing of Metallibacterium scheffleri DSM 24874 (T).</title>
        <authorList>
            <person name="Kumar S."/>
            <person name="Patil P."/>
            <person name="Patil P.B."/>
        </authorList>
    </citation>
    <scope>NUCLEOTIDE SEQUENCE [LARGE SCALE GENOMIC DNA]</scope>
    <source>
        <strain evidence="10 11">DSM 24874</strain>
    </source>
</reference>
<comment type="caution">
    <text evidence="10">The sequence shown here is derived from an EMBL/GenBank/DDBJ whole genome shotgun (WGS) entry which is preliminary data.</text>
</comment>
<dbReference type="InterPro" id="IPR000131">
    <property type="entry name" value="ATP_synth_F1_gsu"/>
</dbReference>
<accession>A0A4S3KQA7</accession>
<dbReference type="AlphaFoldDB" id="A0A4S3KQA7"/>
<protein>
    <submittedName>
        <fullName evidence="10">ATPase</fullName>
    </submittedName>
</protein>
<comment type="subcellular location">
    <subcellularLocation>
        <location evidence="2">Membrane</location>
        <topology evidence="2">Peripheral membrane protein</topology>
    </subcellularLocation>
</comment>
<evidence type="ECO:0000256" key="1">
    <source>
        <dbReference type="ARBA" id="ARBA00003456"/>
    </source>
</evidence>
<dbReference type="Gene3D" id="1.10.287.80">
    <property type="entry name" value="ATP synthase, gamma subunit, helix hairpin domain"/>
    <property type="match status" value="1"/>
</dbReference>
<organism evidence="10 11">
    <name type="scientific">Metallibacterium scheffleri</name>
    <dbReference type="NCBI Taxonomy" id="993689"/>
    <lineage>
        <taxon>Bacteria</taxon>
        <taxon>Pseudomonadati</taxon>
        <taxon>Pseudomonadota</taxon>
        <taxon>Gammaproteobacteria</taxon>
        <taxon>Lysobacterales</taxon>
        <taxon>Rhodanobacteraceae</taxon>
        <taxon>Metallibacterium</taxon>
    </lineage>
</organism>
<dbReference type="Proteomes" id="UP000307749">
    <property type="component" value="Unassembled WGS sequence"/>
</dbReference>
<name>A0A4S3KQA7_9GAMM</name>
<evidence type="ECO:0000256" key="4">
    <source>
        <dbReference type="ARBA" id="ARBA00022448"/>
    </source>
</evidence>
<proteinExistence type="inferred from homology"/>
<dbReference type="PRINTS" id="PR00126">
    <property type="entry name" value="ATPASEGAMMA"/>
</dbReference>
<dbReference type="GO" id="GO:0045259">
    <property type="term" value="C:proton-transporting ATP synthase complex"/>
    <property type="evidence" value="ECO:0007669"/>
    <property type="project" value="UniProtKB-KW"/>
</dbReference>
<evidence type="ECO:0000256" key="3">
    <source>
        <dbReference type="ARBA" id="ARBA00007681"/>
    </source>
</evidence>
<keyword evidence="11" id="KW-1185">Reference proteome</keyword>
<evidence type="ECO:0000256" key="9">
    <source>
        <dbReference type="ARBA" id="ARBA00023310"/>
    </source>
</evidence>
<evidence type="ECO:0000313" key="11">
    <source>
        <dbReference type="Proteomes" id="UP000307749"/>
    </source>
</evidence>
<evidence type="ECO:0000313" key="10">
    <source>
        <dbReference type="EMBL" id="THD11169.1"/>
    </source>
</evidence>
<dbReference type="InterPro" id="IPR035968">
    <property type="entry name" value="ATP_synth_F1_ATPase_gsu"/>
</dbReference>
<dbReference type="Pfam" id="PF00231">
    <property type="entry name" value="ATP-synt"/>
    <property type="match status" value="1"/>
</dbReference>
<evidence type="ECO:0000256" key="7">
    <source>
        <dbReference type="ARBA" id="ARBA00023136"/>
    </source>
</evidence>
<dbReference type="OrthoDB" id="6169121at2"/>
<dbReference type="GO" id="GO:0046933">
    <property type="term" value="F:proton-transporting ATP synthase activity, rotational mechanism"/>
    <property type="evidence" value="ECO:0007669"/>
    <property type="project" value="InterPro"/>
</dbReference>
<dbReference type="SUPFAM" id="SSF52943">
    <property type="entry name" value="ATP synthase (F1-ATPase), gamma subunit"/>
    <property type="match status" value="1"/>
</dbReference>
<keyword evidence="5" id="KW-0375">Hydrogen ion transport</keyword>
<keyword evidence="8" id="KW-0139">CF(1)</keyword>
<sequence length="294" mass="31846">MTERLAEIEARIHGTQQLGAVVNAMRGMAAARAQQARDQLTAVESYAAAIADAIGSALELVPATGMAMPPATAGRALVLFGAEQGFAGAYSERILDAAGAQLPHAQLFLIGTHGLTATAERGLHPVWTDAMPTHTQGIPKLADRIVEALYARMSAHAIERLEVVFSRWHPAHPIQVESRRLLPLDSSIFPHRTRRAAPLVNLAPVELLQELIADYLHAQLCDAALHAFAAENQARMETMTAAHQQIDRQLTSLQAIQRQVRQEAITEEIIELAAGETASRAADQDAAMRRLPRP</sequence>
<comment type="function">
    <text evidence="1">Produces ATP from ADP in the presence of a proton gradient across the membrane. The gamma chain is believed to be important in regulating ATPase activity and the flow of protons through the CF(0) complex.</text>
</comment>
<evidence type="ECO:0000256" key="8">
    <source>
        <dbReference type="ARBA" id="ARBA00023196"/>
    </source>
</evidence>
<comment type="similarity">
    <text evidence="3">Belongs to the ATPase gamma chain family.</text>
</comment>
<dbReference type="Gene3D" id="3.40.1380.10">
    <property type="match status" value="1"/>
</dbReference>
<evidence type="ECO:0000256" key="5">
    <source>
        <dbReference type="ARBA" id="ARBA00022781"/>
    </source>
</evidence>
<evidence type="ECO:0000256" key="2">
    <source>
        <dbReference type="ARBA" id="ARBA00004170"/>
    </source>
</evidence>
<keyword evidence="9" id="KW-0066">ATP synthesis</keyword>
<dbReference type="RefSeq" id="WP_081127835.1">
    <property type="nucleotide sequence ID" value="NZ_LDOS01000002.1"/>
</dbReference>
<keyword evidence="7" id="KW-0472">Membrane</keyword>
<dbReference type="STRING" id="993689.GCA_002077135_02290"/>
<gene>
    <name evidence="10" type="ORF">B1806_04565</name>
</gene>
<evidence type="ECO:0000256" key="6">
    <source>
        <dbReference type="ARBA" id="ARBA00023065"/>
    </source>
</evidence>
<keyword evidence="4" id="KW-0813">Transport</keyword>